<comment type="caution">
    <text evidence="2">The sequence shown here is derived from an EMBL/GenBank/DDBJ whole genome shotgun (WGS) entry which is preliminary data.</text>
</comment>
<dbReference type="eggNOG" id="ENOG5031UQC">
    <property type="taxonomic scope" value="Bacteria"/>
</dbReference>
<organism evidence="2 3">
    <name type="scientific">Kitasatospora cheerisanensis KCTC 2395</name>
    <dbReference type="NCBI Taxonomy" id="1348663"/>
    <lineage>
        <taxon>Bacteria</taxon>
        <taxon>Bacillati</taxon>
        <taxon>Actinomycetota</taxon>
        <taxon>Actinomycetes</taxon>
        <taxon>Kitasatosporales</taxon>
        <taxon>Streptomycetaceae</taxon>
        <taxon>Kitasatospora</taxon>
    </lineage>
</organism>
<dbReference type="HOGENOM" id="CLU_2013940_0_0_11"/>
<dbReference type="CDD" id="cd07043">
    <property type="entry name" value="STAS_anti-anti-sigma_factors"/>
    <property type="match status" value="1"/>
</dbReference>
<gene>
    <name evidence="2" type="ORF">KCH_08430</name>
</gene>
<evidence type="ECO:0000313" key="3">
    <source>
        <dbReference type="Proteomes" id="UP000027178"/>
    </source>
</evidence>
<sequence length="116" mass="12036">MSMQWDFERHGEAGVLRLSGFLGERSAQRFQGAFDWALARCTGPVVIDMSALAGCSRDGEAAIAHAAGRLPAGRGPLLLCGPTAEVADLLHTCEALHLVRVVPDLATALAAGDGPA</sequence>
<dbReference type="AlphaFoldDB" id="A0A066ZAY0"/>
<accession>A0A066ZAY0</accession>
<dbReference type="Proteomes" id="UP000027178">
    <property type="component" value="Unassembled WGS sequence"/>
</dbReference>
<dbReference type="Pfam" id="PF01740">
    <property type="entry name" value="STAS"/>
    <property type="match status" value="1"/>
</dbReference>
<evidence type="ECO:0000259" key="1">
    <source>
        <dbReference type="Pfam" id="PF01740"/>
    </source>
</evidence>
<dbReference type="OrthoDB" id="3873054at2"/>
<protein>
    <recommendedName>
        <fullName evidence="1">STAS domain-containing protein</fullName>
    </recommendedName>
</protein>
<dbReference type="Gene3D" id="3.30.750.24">
    <property type="entry name" value="STAS domain"/>
    <property type="match status" value="1"/>
</dbReference>
<dbReference type="EMBL" id="JNBY01000035">
    <property type="protein sequence ID" value="KDN87471.1"/>
    <property type="molecule type" value="Genomic_DNA"/>
</dbReference>
<dbReference type="InterPro" id="IPR002645">
    <property type="entry name" value="STAS_dom"/>
</dbReference>
<keyword evidence="3" id="KW-1185">Reference proteome</keyword>
<feature type="domain" description="STAS" evidence="1">
    <location>
        <begin position="5"/>
        <end position="108"/>
    </location>
</feature>
<reference evidence="2 3" key="1">
    <citation type="submission" date="2014-05" db="EMBL/GenBank/DDBJ databases">
        <title>Draft Genome Sequence of Kitasatospora cheerisanensis KCTC 2395.</title>
        <authorList>
            <person name="Nam D.H."/>
        </authorList>
    </citation>
    <scope>NUCLEOTIDE SEQUENCE [LARGE SCALE GENOMIC DNA]</scope>
    <source>
        <strain evidence="2 3">KCTC 2395</strain>
    </source>
</reference>
<name>A0A066ZAY0_9ACTN</name>
<proteinExistence type="predicted"/>
<dbReference type="SUPFAM" id="SSF52091">
    <property type="entry name" value="SpoIIaa-like"/>
    <property type="match status" value="1"/>
</dbReference>
<dbReference type="InterPro" id="IPR036513">
    <property type="entry name" value="STAS_dom_sf"/>
</dbReference>
<evidence type="ECO:0000313" key="2">
    <source>
        <dbReference type="EMBL" id="KDN87471.1"/>
    </source>
</evidence>
<dbReference type="PATRIC" id="fig|1348663.4.peg.802"/>